<feature type="region of interest" description="Disordered" evidence="1">
    <location>
        <begin position="1"/>
        <end position="39"/>
    </location>
</feature>
<dbReference type="Proteomes" id="UP001211065">
    <property type="component" value="Unassembled WGS sequence"/>
</dbReference>
<feature type="compositionally biased region" description="Basic and acidic residues" evidence="1">
    <location>
        <begin position="16"/>
        <end position="36"/>
    </location>
</feature>
<organism evidence="2 3">
    <name type="scientific">Clydaea vesicula</name>
    <dbReference type="NCBI Taxonomy" id="447962"/>
    <lineage>
        <taxon>Eukaryota</taxon>
        <taxon>Fungi</taxon>
        <taxon>Fungi incertae sedis</taxon>
        <taxon>Chytridiomycota</taxon>
        <taxon>Chytridiomycota incertae sedis</taxon>
        <taxon>Chytridiomycetes</taxon>
        <taxon>Lobulomycetales</taxon>
        <taxon>Lobulomycetaceae</taxon>
        <taxon>Clydaea</taxon>
    </lineage>
</organism>
<proteinExistence type="predicted"/>
<evidence type="ECO:0000313" key="3">
    <source>
        <dbReference type="Proteomes" id="UP001211065"/>
    </source>
</evidence>
<name>A0AAD5TX36_9FUNG</name>
<accession>A0AAD5TX36</accession>
<reference evidence="2" key="1">
    <citation type="submission" date="2020-05" db="EMBL/GenBank/DDBJ databases">
        <title>Phylogenomic resolution of chytrid fungi.</title>
        <authorList>
            <person name="Stajich J.E."/>
            <person name="Amses K."/>
            <person name="Simmons R."/>
            <person name="Seto K."/>
            <person name="Myers J."/>
            <person name="Bonds A."/>
            <person name="Quandt C.A."/>
            <person name="Barry K."/>
            <person name="Liu P."/>
            <person name="Grigoriev I."/>
            <person name="Longcore J.E."/>
            <person name="James T.Y."/>
        </authorList>
    </citation>
    <scope>NUCLEOTIDE SEQUENCE</scope>
    <source>
        <strain evidence="2">JEL0476</strain>
    </source>
</reference>
<keyword evidence="3" id="KW-1185">Reference proteome</keyword>
<evidence type="ECO:0000256" key="1">
    <source>
        <dbReference type="SAM" id="MobiDB-lite"/>
    </source>
</evidence>
<comment type="caution">
    <text evidence="2">The sequence shown here is derived from an EMBL/GenBank/DDBJ whole genome shotgun (WGS) entry which is preliminary data.</text>
</comment>
<sequence>MGISNSTQRKANKIGIFEEKPTTADKDLEKNSKLENEDNLNPTIHLENIPDVTKVNIEKPLEFQTETKSIQVDFENSCQSCELKTKSTYEDKSIETSLNEKEQEELNYHMKELVNRNRILDKKEQELRSLVMKKDQKSSTITKNL</sequence>
<protein>
    <submittedName>
        <fullName evidence="2">Uncharacterized protein</fullName>
    </submittedName>
</protein>
<dbReference type="EMBL" id="JADGJW010000690">
    <property type="protein sequence ID" value="KAJ3213644.1"/>
    <property type="molecule type" value="Genomic_DNA"/>
</dbReference>
<gene>
    <name evidence="2" type="ORF">HK099_007259</name>
</gene>
<evidence type="ECO:0000313" key="2">
    <source>
        <dbReference type="EMBL" id="KAJ3213644.1"/>
    </source>
</evidence>
<dbReference type="AlphaFoldDB" id="A0AAD5TX36"/>